<protein>
    <submittedName>
        <fullName evidence="2">Uncharacterized protein</fullName>
    </submittedName>
</protein>
<comment type="caution">
    <text evidence="2">The sequence shown here is derived from an EMBL/GenBank/DDBJ whole genome shotgun (WGS) entry which is preliminary data.</text>
</comment>
<dbReference type="VEuPathDB" id="TriTrypDB:TcYC6_0024590"/>
<dbReference type="VEuPathDB" id="TriTrypDB:TCSYLVIO_007116"/>
<dbReference type="VEuPathDB" id="TriTrypDB:C3747_284g23"/>
<reference evidence="2 3" key="1">
    <citation type="journal article" date="2018" name="Microb. Genom.">
        <title>Expanding an expanded genome: long-read sequencing of Trypanosoma cruzi.</title>
        <authorList>
            <person name="Berna L."/>
            <person name="Rodriguez M."/>
            <person name="Chiribao M.L."/>
            <person name="Parodi-Talice A."/>
            <person name="Pita S."/>
            <person name="Rijo G."/>
            <person name="Alvarez-Valin F."/>
            <person name="Robello C."/>
        </authorList>
    </citation>
    <scope>NUCLEOTIDE SEQUENCE [LARGE SCALE GENOMIC DNA]</scope>
    <source>
        <strain evidence="2 3">Dm28c</strain>
    </source>
</reference>
<feature type="region of interest" description="Disordered" evidence="1">
    <location>
        <begin position="1"/>
        <end position="23"/>
    </location>
</feature>
<dbReference type="EMBL" id="PRFA01000072">
    <property type="protein sequence ID" value="PWU88509.1"/>
    <property type="molecule type" value="Genomic_DNA"/>
</dbReference>
<accession>A0A2V2UWJ3</accession>
<dbReference type="VEuPathDB" id="TriTrypDB:TcG_13202"/>
<dbReference type="AlphaFoldDB" id="A0A2V2UWJ3"/>
<sequence>MTTCEQYGEAVNGLSPPSPEVHVPADHIKSAYGATHTTPAHRNSFSPMRPLAAEPPGKKAIDHRSSFNGRPPRVPSASMPTHSLSKNVRNEDNRAVLVSLENFEHVPGVKGVLNSPRSLQACKMEDVLPADLLQRSLTDFMGQGVPEELAQLRYTVFEKRRKDRLERVCRARALLLAEEKKAEELDGGVRDSKSPQENTAKARREAGDANSLPRHSISMSNHHGGNSRSSSLFWRQGRSPSKTSSSRHRRLLWHKPESRSASMGSMLIYSRAITEHRSPSEKELVMLERIEEREQRLAEAKQRVELEEKNREQELVQKQLDKMRKIVNNMIQKEITRNAAINSRRMKWEEQMMRIREQKRRDEEARRSQSIPRGNRASTHQGNGVFRASTPGVDCKEQGDSLGFAKTSSC</sequence>
<dbReference type="VEuPathDB" id="TriTrypDB:ECC02_006573"/>
<gene>
    <name evidence="2" type="ORF">C4B63_72g84</name>
</gene>
<feature type="compositionally biased region" description="Basic and acidic residues" evidence="1">
    <location>
        <begin position="356"/>
        <end position="367"/>
    </location>
</feature>
<dbReference type="VEuPathDB" id="TriTrypDB:TcBrA4_0054020"/>
<feature type="compositionally biased region" description="Polar residues" evidence="1">
    <location>
        <begin position="36"/>
        <end position="46"/>
    </location>
</feature>
<feature type="region of interest" description="Disordered" evidence="1">
    <location>
        <begin position="36"/>
        <end position="85"/>
    </location>
</feature>
<feature type="compositionally biased region" description="Basic and acidic residues" evidence="1">
    <location>
        <begin position="182"/>
        <end position="207"/>
    </location>
</feature>
<feature type="region of interest" description="Disordered" evidence="1">
    <location>
        <begin position="182"/>
        <end position="257"/>
    </location>
</feature>
<dbReference type="VEuPathDB" id="TriTrypDB:TcCL_ESM11431"/>
<evidence type="ECO:0000313" key="2">
    <source>
        <dbReference type="EMBL" id="PWU88509.1"/>
    </source>
</evidence>
<feature type="compositionally biased region" description="Basic and acidic residues" evidence="1">
    <location>
        <begin position="56"/>
        <end position="65"/>
    </location>
</feature>
<evidence type="ECO:0000256" key="1">
    <source>
        <dbReference type="SAM" id="MobiDB-lite"/>
    </source>
</evidence>
<dbReference type="VEuPathDB" id="TriTrypDB:TcCLB.506625.120"/>
<dbReference type="VEuPathDB" id="TriTrypDB:Tc_MARK_6176"/>
<feature type="compositionally biased region" description="Low complexity" evidence="1">
    <location>
        <begin position="218"/>
        <end position="231"/>
    </location>
</feature>
<evidence type="ECO:0000313" key="3">
    <source>
        <dbReference type="Proteomes" id="UP000246121"/>
    </source>
</evidence>
<feature type="compositionally biased region" description="Polar residues" evidence="1">
    <location>
        <begin position="368"/>
        <end position="382"/>
    </location>
</feature>
<organism evidence="2 3">
    <name type="scientific">Trypanosoma cruzi</name>
    <dbReference type="NCBI Taxonomy" id="5693"/>
    <lineage>
        <taxon>Eukaryota</taxon>
        <taxon>Discoba</taxon>
        <taxon>Euglenozoa</taxon>
        <taxon>Kinetoplastea</taxon>
        <taxon>Metakinetoplastina</taxon>
        <taxon>Trypanosomatida</taxon>
        <taxon>Trypanosomatidae</taxon>
        <taxon>Trypanosoma</taxon>
        <taxon>Schizotrypanum</taxon>
    </lineage>
</organism>
<proteinExistence type="predicted"/>
<feature type="region of interest" description="Disordered" evidence="1">
    <location>
        <begin position="356"/>
        <end position="410"/>
    </location>
</feature>
<dbReference type="VEuPathDB" id="TriTrypDB:C4B63_72g84"/>
<dbReference type="Proteomes" id="UP000246121">
    <property type="component" value="Unassembled WGS sequence"/>
</dbReference>
<name>A0A2V2UWJ3_TRYCR</name>
<dbReference type="VEuPathDB" id="TriTrypDB:BCY84_15503"/>